<evidence type="ECO:0000313" key="3">
    <source>
        <dbReference type="Proteomes" id="UP000054217"/>
    </source>
</evidence>
<dbReference type="InParanoid" id="A0A0C3PNV8"/>
<protein>
    <submittedName>
        <fullName evidence="2">Uncharacterized protein</fullName>
    </submittedName>
</protein>
<keyword evidence="3" id="KW-1185">Reference proteome</keyword>
<dbReference type="HOGENOM" id="CLU_134559_0_0_1"/>
<sequence length="145" mass="16810">MSALRLITMTDDNSGGWVMINWTQVLDDTIKYNTDDKEEMMRAKAKERKWHKAAEQAWQEEQVWLEAERVERERIEAERLVCEAKEERAKIKKDTEAGPKAASKVDKGKKQKANDEMPEPGPSQKKQVKCHIHDSWTQSQSSLDP</sequence>
<name>A0A0C3PNV8_PISTI</name>
<evidence type="ECO:0000313" key="2">
    <source>
        <dbReference type="EMBL" id="KIO10109.1"/>
    </source>
</evidence>
<dbReference type="AlphaFoldDB" id="A0A0C3PNV8"/>
<evidence type="ECO:0000256" key="1">
    <source>
        <dbReference type="SAM" id="MobiDB-lite"/>
    </source>
</evidence>
<gene>
    <name evidence="2" type="ORF">M404DRAFT_21803</name>
</gene>
<reference evidence="2 3" key="1">
    <citation type="submission" date="2014-04" db="EMBL/GenBank/DDBJ databases">
        <authorList>
            <consortium name="DOE Joint Genome Institute"/>
            <person name="Kuo A."/>
            <person name="Kohler A."/>
            <person name="Costa M.D."/>
            <person name="Nagy L.G."/>
            <person name="Floudas D."/>
            <person name="Copeland A."/>
            <person name="Barry K.W."/>
            <person name="Cichocki N."/>
            <person name="Veneault-Fourrey C."/>
            <person name="LaButti K."/>
            <person name="Lindquist E.A."/>
            <person name="Lipzen A."/>
            <person name="Lundell T."/>
            <person name="Morin E."/>
            <person name="Murat C."/>
            <person name="Sun H."/>
            <person name="Tunlid A."/>
            <person name="Henrissat B."/>
            <person name="Grigoriev I.V."/>
            <person name="Hibbett D.S."/>
            <person name="Martin F."/>
            <person name="Nordberg H.P."/>
            <person name="Cantor M.N."/>
            <person name="Hua S.X."/>
        </authorList>
    </citation>
    <scope>NUCLEOTIDE SEQUENCE [LARGE SCALE GENOMIC DNA]</scope>
    <source>
        <strain evidence="2 3">Marx 270</strain>
    </source>
</reference>
<proteinExistence type="predicted"/>
<feature type="compositionally biased region" description="Basic and acidic residues" evidence="1">
    <location>
        <begin position="86"/>
        <end position="115"/>
    </location>
</feature>
<dbReference type="EMBL" id="KN831953">
    <property type="protein sequence ID" value="KIO10109.1"/>
    <property type="molecule type" value="Genomic_DNA"/>
</dbReference>
<feature type="region of interest" description="Disordered" evidence="1">
    <location>
        <begin position="86"/>
        <end position="145"/>
    </location>
</feature>
<dbReference type="Proteomes" id="UP000054217">
    <property type="component" value="Unassembled WGS sequence"/>
</dbReference>
<accession>A0A0C3PNV8</accession>
<reference evidence="3" key="2">
    <citation type="submission" date="2015-01" db="EMBL/GenBank/DDBJ databases">
        <title>Evolutionary Origins and Diversification of the Mycorrhizal Mutualists.</title>
        <authorList>
            <consortium name="DOE Joint Genome Institute"/>
            <consortium name="Mycorrhizal Genomics Consortium"/>
            <person name="Kohler A."/>
            <person name="Kuo A."/>
            <person name="Nagy L.G."/>
            <person name="Floudas D."/>
            <person name="Copeland A."/>
            <person name="Barry K.W."/>
            <person name="Cichocki N."/>
            <person name="Veneault-Fourrey C."/>
            <person name="LaButti K."/>
            <person name="Lindquist E.A."/>
            <person name="Lipzen A."/>
            <person name="Lundell T."/>
            <person name="Morin E."/>
            <person name="Murat C."/>
            <person name="Riley R."/>
            <person name="Ohm R."/>
            <person name="Sun H."/>
            <person name="Tunlid A."/>
            <person name="Henrissat B."/>
            <person name="Grigoriev I.V."/>
            <person name="Hibbett D.S."/>
            <person name="Martin F."/>
        </authorList>
    </citation>
    <scope>NUCLEOTIDE SEQUENCE [LARGE SCALE GENOMIC DNA]</scope>
    <source>
        <strain evidence="3">Marx 270</strain>
    </source>
</reference>
<organism evidence="2 3">
    <name type="scientific">Pisolithus tinctorius Marx 270</name>
    <dbReference type="NCBI Taxonomy" id="870435"/>
    <lineage>
        <taxon>Eukaryota</taxon>
        <taxon>Fungi</taxon>
        <taxon>Dikarya</taxon>
        <taxon>Basidiomycota</taxon>
        <taxon>Agaricomycotina</taxon>
        <taxon>Agaricomycetes</taxon>
        <taxon>Agaricomycetidae</taxon>
        <taxon>Boletales</taxon>
        <taxon>Sclerodermatineae</taxon>
        <taxon>Pisolithaceae</taxon>
        <taxon>Pisolithus</taxon>
    </lineage>
</organism>
<feature type="compositionally biased region" description="Polar residues" evidence="1">
    <location>
        <begin position="135"/>
        <end position="145"/>
    </location>
</feature>